<evidence type="ECO:0000313" key="3">
    <source>
        <dbReference type="Proteomes" id="UP000484164"/>
    </source>
</evidence>
<organism evidence="2 3">
    <name type="scientific">Phaeocystidibacter marisrubri</name>
    <dbReference type="NCBI Taxonomy" id="1577780"/>
    <lineage>
        <taxon>Bacteria</taxon>
        <taxon>Pseudomonadati</taxon>
        <taxon>Bacteroidota</taxon>
        <taxon>Flavobacteriia</taxon>
        <taxon>Flavobacteriales</taxon>
        <taxon>Phaeocystidibacteraceae</taxon>
        <taxon>Phaeocystidibacter</taxon>
    </lineage>
</organism>
<evidence type="ECO:0008006" key="4">
    <source>
        <dbReference type="Google" id="ProtNLM"/>
    </source>
</evidence>
<feature type="signal peptide" evidence="1">
    <location>
        <begin position="1"/>
        <end position="20"/>
    </location>
</feature>
<dbReference type="AlphaFoldDB" id="A0A6L3ZKB8"/>
<reference evidence="2 3" key="1">
    <citation type="submission" date="2019-10" db="EMBL/GenBank/DDBJ databases">
        <title>Genome sequence of Phaeocystidibacter marisrubri JCM30614 (type strain).</title>
        <authorList>
            <person name="Bowman J.P."/>
        </authorList>
    </citation>
    <scope>NUCLEOTIDE SEQUENCE [LARGE SCALE GENOMIC DNA]</scope>
    <source>
        <strain evidence="2 3">JCM 30614</strain>
    </source>
</reference>
<gene>
    <name evidence="2" type="ORF">F8C82_06230</name>
</gene>
<dbReference type="EMBL" id="WBVQ01000001">
    <property type="protein sequence ID" value="KAB2817998.1"/>
    <property type="molecule type" value="Genomic_DNA"/>
</dbReference>
<feature type="chain" id="PRO_5026807329" description="Outer membrane protein beta-barrel domain-containing protein" evidence="1">
    <location>
        <begin position="21"/>
        <end position="231"/>
    </location>
</feature>
<name>A0A6L3ZKB8_9FLAO</name>
<sequence length="231" mass="26069">MKRLLFILFLLSAFVSVGQKSEVLIGVGLSSHGGNTPASSSYQITSSNGTSGVGQLYSGLKGRGVLSVLAGYAHRLYDHKPFFIYSEARFTYNNGTVSPGPYSINGEFIFFPEENFHTLYFELGVRFKGDFGGDENLGWNIQAMPFLSYFAYDAWPAVSYDGVEVDMNGIITNEYYNRFTYGVNLRFGYDWEEFGLYVNLDRCGNHYQFEDNVVFNGSRDNRSYISAAYKF</sequence>
<keyword evidence="1" id="KW-0732">Signal</keyword>
<dbReference type="RefSeq" id="WP_151692686.1">
    <property type="nucleotide sequence ID" value="NZ_BMGX01000002.1"/>
</dbReference>
<protein>
    <recommendedName>
        <fullName evidence="4">Outer membrane protein beta-barrel domain-containing protein</fullName>
    </recommendedName>
</protein>
<evidence type="ECO:0000256" key="1">
    <source>
        <dbReference type="SAM" id="SignalP"/>
    </source>
</evidence>
<accession>A0A6L3ZKB8</accession>
<proteinExistence type="predicted"/>
<keyword evidence="3" id="KW-1185">Reference proteome</keyword>
<comment type="caution">
    <text evidence="2">The sequence shown here is derived from an EMBL/GenBank/DDBJ whole genome shotgun (WGS) entry which is preliminary data.</text>
</comment>
<evidence type="ECO:0000313" key="2">
    <source>
        <dbReference type="EMBL" id="KAB2817998.1"/>
    </source>
</evidence>
<dbReference type="Proteomes" id="UP000484164">
    <property type="component" value="Unassembled WGS sequence"/>
</dbReference>